<accession>A0A2S0WY97</accession>
<feature type="compositionally biased region" description="Polar residues" evidence="1">
    <location>
        <begin position="391"/>
        <end position="401"/>
    </location>
</feature>
<dbReference type="SUPFAM" id="SSF53448">
    <property type="entry name" value="Nucleotide-diphospho-sugar transferases"/>
    <property type="match status" value="1"/>
</dbReference>
<reference evidence="3 4" key="1">
    <citation type="submission" date="2018-04" db="EMBL/GenBank/DDBJ databases">
        <authorList>
            <person name="Li J."/>
        </authorList>
    </citation>
    <scope>NUCLEOTIDE SEQUENCE [LARGE SCALE GENOMIC DNA]</scope>
    <source>
        <strain evidence="4">30A</strain>
    </source>
</reference>
<dbReference type="Proteomes" id="UP000244729">
    <property type="component" value="Chromosome"/>
</dbReference>
<dbReference type="GO" id="GO:0016740">
    <property type="term" value="F:transferase activity"/>
    <property type="evidence" value="ECO:0007669"/>
    <property type="project" value="UniProtKB-KW"/>
</dbReference>
<dbReference type="Gene3D" id="3.90.550.10">
    <property type="entry name" value="Spore Coat Polysaccharide Biosynthesis Protein SpsA, Chain A"/>
    <property type="match status" value="1"/>
</dbReference>
<proteinExistence type="predicted"/>
<evidence type="ECO:0000313" key="4">
    <source>
        <dbReference type="Proteomes" id="UP000244729"/>
    </source>
</evidence>
<evidence type="ECO:0000313" key="3">
    <source>
        <dbReference type="EMBL" id="AWB96306.1"/>
    </source>
</evidence>
<gene>
    <name evidence="3" type="ORF">DCE93_12140</name>
</gene>
<dbReference type="PANTHER" id="PTHR43685">
    <property type="entry name" value="GLYCOSYLTRANSFERASE"/>
    <property type="match status" value="1"/>
</dbReference>
<dbReference type="OrthoDB" id="4529776at2"/>
<dbReference type="CDD" id="cd00761">
    <property type="entry name" value="Glyco_tranf_GTA_type"/>
    <property type="match status" value="1"/>
</dbReference>
<dbReference type="KEGG" id="agm:DCE93_12140"/>
<keyword evidence="3" id="KW-0808">Transferase</keyword>
<dbReference type="AlphaFoldDB" id="A0A2S0WY97"/>
<keyword evidence="4" id="KW-1185">Reference proteome</keyword>
<dbReference type="EMBL" id="CP028913">
    <property type="protein sequence ID" value="AWB96306.1"/>
    <property type="molecule type" value="Genomic_DNA"/>
</dbReference>
<dbReference type="PANTHER" id="PTHR43685:SF2">
    <property type="entry name" value="GLYCOSYLTRANSFERASE 2-LIKE DOMAIN-CONTAINING PROTEIN"/>
    <property type="match status" value="1"/>
</dbReference>
<organism evidence="3 4">
    <name type="scientific">Agromyces badenianii</name>
    <dbReference type="NCBI Taxonomy" id="2080742"/>
    <lineage>
        <taxon>Bacteria</taxon>
        <taxon>Bacillati</taxon>
        <taxon>Actinomycetota</taxon>
        <taxon>Actinomycetes</taxon>
        <taxon>Micrococcales</taxon>
        <taxon>Microbacteriaceae</taxon>
        <taxon>Agromyces</taxon>
    </lineage>
</organism>
<feature type="region of interest" description="Disordered" evidence="1">
    <location>
        <begin position="372"/>
        <end position="401"/>
    </location>
</feature>
<dbReference type="InterPro" id="IPR001173">
    <property type="entry name" value="Glyco_trans_2-like"/>
</dbReference>
<feature type="domain" description="Glycosyltransferase 2-like" evidence="2">
    <location>
        <begin position="23"/>
        <end position="151"/>
    </location>
</feature>
<sequence length="401" mass="43294">MVVNASTAERRAPRTQIDGATVTVVIPCYNYARFLPQAVASVLGQESVSVDVVVVDDASTDDSLAVAEQIAANDPRVRVLANPRNLGAVATFNRGLEQATGEYLVRLDADDLLTPGSLRRAVAVMQYLPGVGLVYGHPIHFSGDVPPPARTDPLEWTVWAGSDWLAARCVDGTNVITSPEVVMRRSVVDVVGGQLPLAHTHDMEMWLRIAAHSDIAYIVGADQAWHREHPGSLSTRAEDPLVILAEIRDAFDLLFDGLGGAFERGAELHAASRRAIALEAIAEARRLLDRGRATDQAVRLLAFAAEVDPEIRSTSVWRGLDRRSASAMPAAAAIALGVVPRGRRWVRRRLRMHRWHRAGVFEPVRARPRDAAYDAGRPATHRAGLPATPGSGITSNAGDVA</sequence>
<name>A0A2S0WY97_9MICO</name>
<dbReference type="InterPro" id="IPR050834">
    <property type="entry name" value="Glycosyltransf_2"/>
</dbReference>
<evidence type="ECO:0000259" key="2">
    <source>
        <dbReference type="Pfam" id="PF00535"/>
    </source>
</evidence>
<evidence type="ECO:0000256" key="1">
    <source>
        <dbReference type="SAM" id="MobiDB-lite"/>
    </source>
</evidence>
<dbReference type="InterPro" id="IPR029044">
    <property type="entry name" value="Nucleotide-diphossugar_trans"/>
</dbReference>
<dbReference type="Pfam" id="PF00535">
    <property type="entry name" value="Glycos_transf_2"/>
    <property type="match status" value="1"/>
</dbReference>
<protein>
    <submittedName>
        <fullName evidence="3">Glycosyl transferase</fullName>
    </submittedName>
</protein>